<evidence type="ECO:0000313" key="2">
    <source>
        <dbReference type="Proteomes" id="UP001350005"/>
    </source>
</evidence>
<dbReference type="Proteomes" id="UP001350005">
    <property type="component" value="Unassembled WGS sequence"/>
</dbReference>
<sequence length="942" mass="103735">MDVKYSYYNTSKGYRVMGGTAAQFLKADGSLDNKEYVTTNTTQTIDATKTVGFQNTVYSGWDRLSVANPQMGPFSLLNLALQGAYPLYGDEEFRYGTNSIGIYNNLGNGNVTMTREAAPNLPNKSGMQLRFNYNGSGATPGLGGFILGFIARTNAIFIQKFMAKLPVGYSFNNAENYMGDNASVNWLTPRAGTGKWETYVRAVICGTGTNFGNGGHVYVHGPDTAMEFCLAFAEIYEINSSVFSRIKEAFYAKNETIHFNGGLSDLITVGDSYNQKKLLSTSWDGTYGDQILFRVPGSQNNGAYLRYSQNGTLNGNIGLLGSDNLTGGQVLNSQGDNLYLGNPSLPNMVLQSATNTHFNYPGVGSIYTLNVNGIYSDRNINFNQDNSGVNFFGEGKVYKKSGGGIYINRGTNGLDPRIENADGSQSWAIFHEGNHNPFKNLRSGLALEDVTESGIYRQESPTSGFNYTTTLNLNSSDGRQQLTIERGGKGMRFRGSTAGSGNSNWSGWRDVYHTGNFNPASYITQSTLNTQLANYATLNGVQTFTNTNSFLQSPVIPNGTLGTHAVNKNQIQLSATPESENGQLLTISGNNSVNLTNFFVTSRDGSRNPDDIAPNSTPKRVRFDFANATSAGLEGAGNYAGIMTFSPWDGTAASTGDSSYQLAFANQTGINGSGIPMLKIRKGIDGSWTTPWYKFWTQADFTAANIEQWKYMAQYGLQLNSDFTVNTGSGLVIADNHTGSGESGIIDAKLRKFVAAKRKEYYFYGSDYGTDNDFEGLNFHWKWKHFGMGRKANETDKLTVEGSVKAGGNFKSDDENPNTVFIPNGKVANLTDEIINDESDYSIRLDPHEYEFGSSSYLDIADDRNRLIHIIGNYIKMTVNFKEIFPKQQIVIYNFSEDGNPMEIRLYDQTIYKVNAHCSLRLYVTRSLRVIAEREQPIEMIW</sequence>
<name>A0ABU7R4Z6_9FLAO</name>
<proteinExistence type="predicted"/>
<gene>
    <name evidence="1" type="ORF">V2E39_20845</name>
</gene>
<dbReference type="EMBL" id="JAZGJU010000062">
    <property type="protein sequence ID" value="MEE6129859.1"/>
    <property type="molecule type" value="Genomic_DNA"/>
</dbReference>
<comment type="caution">
    <text evidence="1">The sequence shown here is derived from an EMBL/GenBank/DDBJ whole genome shotgun (WGS) entry which is preliminary data.</text>
</comment>
<reference evidence="1 2" key="1">
    <citation type="submission" date="2024-01" db="EMBL/GenBank/DDBJ databases">
        <title>Whole genome of Chryseobacterium arthrosphaerae NNCa 2741.</title>
        <authorList>
            <person name="Boriskina E.V."/>
            <person name="Gordinskaya N.A."/>
            <person name="Kropotov V.S."/>
            <person name="Alekseeva A.E."/>
            <person name="Makhova M.A."/>
            <person name="Kryazhev D.V."/>
            <person name="Shkurkina I.S."/>
        </authorList>
    </citation>
    <scope>NUCLEOTIDE SEQUENCE [LARGE SCALE GENOMIC DNA]</scope>
    <source>
        <strain evidence="1 2">NNCa 2741</strain>
    </source>
</reference>
<keyword evidence="2" id="KW-1185">Reference proteome</keyword>
<dbReference type="RefSeq" id="WP_241309249.1">
    <property type="nucleotide sequence ID" value="NZ_JAKYXJ010000002.1"/>
</dbReference>
<evidence type="ECO:0000313" key="1">
    <source>
        <dbReference type="EMBL" id="MEE6129859.1"/>
    </source>
</evidence>
<protein>
    <submittedName>
        <fullName evidence="1">Uncharacterized protein</fullName>
    </submittedName>
</protein>
<accession>A0ABU7R4Z6</accession>
<organism evidence="1 2">
    <name type="scientific">Chryseobacterium arthrosphaerae</name>
    <dbReference type="NCBI Taxonomy" id="651561"/>
    <lineage>
        <taxon>Bacteria</taxon>
        <taxon>Pseudomonadati</taxon>
        <taxon>Bacteroidota</taxon>
        <taxon>Flavobacteriia</taxon>
        <taxon>Flavobacteriales</taxon>
        <taxon>Weeksellaceae</taxon>
        <taxon>Chryseobacterium group</taxon>
        <taxon>Chryseobacterium</taxon>
    </lineage>
</organism>